<dbReference type="OrthoDB" id="9800058at2"/>
<dbReference type="Pfam" id="PF02358">
    <property type="entry name" value="Trehalose_PPase"/>
    <property type="match status" value="1"/>
</dbReference>
<dbReference type="GO" id="GO:0046872">
    <property type="term" value="F:metal ion binding"/>
    <property type="evidence" value="ECO:0007669"/>
    <property type="project" value="UniProtKB-KW"/>
</dbReference>
<dbReference type="Gene3D" id="3.30.70.1020">
    <property type="entry name" value="Trehalose-6-phosphate phosphatase related protein, domain 2"/>
    <property type="match status" value="1"/>
</dbReference>
<accession>A0A1H9KEK3</accession>
<comment type="catalytic activity">
    <reaction evidence="2">
        <text>alpha,alpha-trehalose 6-phosphate + H2O = alpha,alpha-trehalose + phosphate</text>
        <dbReference type="Rhea" id="RHEA:23420"/>
        <dbReference type="ChEBI" id="CHEBI:15377"/>
        <dbReference type="ChEBI" id="CHEBI:16551"/>
        <dbReference type="ChEBI" id="CHEBI:43474"/>
        <dbReference type="ChEBI" id="CHEBI:58429"/>
        <dbReference type="EC" id="3.1.3.12"/>
    </reaction>
</comment>
<evidence type="ECO:0000313" key="3">
    <source>
        <dbReference type="EMBL" id="SEQ97508.1"/>
    </source>
</evidence>
<keyword evidence="1 2" id="KW-0378">Hydrolase</keyword>
<comment type="function">
    <text evidence="2">Removes the phosphate from trehalose 6-phosphate to produce free trehalose.</text>
</comment>
<keyword evidence="4" id="KW-1185">Reference proteome</keyword>
<dbReference type="Gene3D" id="3.40.50.1000">
    <property type="entry name" value="HAD superfamily/HAD-like"/>
    <property type="match status" value="1"/>
</dbReference>
<dbReference type="SUPFAM" id="SSF56784">
    <property type="entry name" value="HAD-like"/>
    <property type="match status" value="1"/>
</dbReference>
<dbReference type="UniPathway" id="UPA00299"/>
<dbReference type="PANTHER" id="PTHR43768">
    <property type="entry name" value="TREHALOSE 6-PHOSPHATE PHOSPHATASE"/>
    <property type="match status" value="1"/>
</dbReference>
<dbReference type="InterPro" id="IPR036412">
    <property type="entry name" value="HAD-like_sf"/>
</dbReference>
<keyword evidence="2" id="KW-0479">Metal-binding</keyword>
<dbReference type="InterPro" id="IPR003337">
    <property type="entry name" value="Trehalose_PPase"/>
</dbReference>
<comment type="similarity">
    <text evidence="2">Belongs to the trehalose phosphatase family.</text>
</comment>
<dbReference type="EC" id="3.1.3.12" evidence="2"/>
<evidence type="ECO:0000313" key="4">
    <source>
        <dbReference type="Proteomes" id="UP000199233"/>
    </source>
</evidence>
<dbReference type="STRING" id="489703.SAMN04488038_11371"/>
<name>A0A1H9KEK3_9GAMM</name>
<sequence length="247" mass="27550">MIPILSPGGRAALAEFLRPNTLLAFDYDGTLAPIVDDPAQAQLRPRTQRLLQALARRRPTAVLSGRARADVLRLLAGIPLLEVVGNHGAEAYGLPPRLVTLRVEQWRQQLQARLQEFPGVQIEDKRLSLSLHYRHCDDAAAVEQQLRSLCRELPGVRLLGGKSVLNLLPVDAPCKGQGLRQVLERLGCPRAVFVGDDETDESVFRWRDPQRLLGVRVGRCERTAAEYLLESQADIDELLELLRAPLR</sequence>
<dbReference type="Proteomes" id="UP000199233">
    <property type="component" value="Unassembled WGS sequence"/>
</dbReference>
<evidence type="ECO:0000256" key="2">
    <source>
        <dbReference type="RuleBase" id="RU361117"/>
    </source>
</evidence>
<dbReference type="PANTHER" id="PTHR43768:SF3">
    <property type="entry name" value="TREHALOSE 6-PHOSPHATE PHOSPHATASE"/>
    <property type="match status" value="1"/>
</dbReference>
<dbReference type="InterPro" id="IPR044651">
    <property type="entry name" value="OTSB-like"/>
</dbReference>
<dbReference type="NCBIfam" id="TIGR00685">
    <property type="entry name" value="T6PP"/>
    <property type="match status" value="1"/>
</dbReference>
<protein>
    <recommendedName>
        <fullName evidence="2">Trehalose 6-phosphate phosphatase</fullName>
        <ecNumber evidence="2">3.1.3.12</ecNumber>
    </recommendedName>
</protein>
<dbReference type="RefSeq" id="WP_093288555.1">
    <property type="nucleotide sequence ID" value="NZ_FOFS01000013.1"/>
</dbReference>
<dbReference type="EMBL" id="FOFS01000013">
    <property type="protein sequence ID" value="SEQ97508.1"/>
    <property type="molecule type" value="Genomic_DNA"/>
</dbReference>
<gene>
    <name evidence="3" type="ORF">SAMN04488038_11371</name>
</gene>
<comment type="pathway">
    <text evidence="2">Glycan biosynthesis; trehalose biosynthesis.</text>
</comment>
<dbReference type="GO" id="GO:0004805">
    <property type="term" value="F:trehalose-phosphatase activity"/>
    <property type="evidence" value="ECO:0007669"/>
    <property type="project" value="UniProtKB-EC"/>
</dbReference>
<keyword evidence="2" id="KW-0460">Magnesium</keyword>
<proteinExistence type="inferred from homology"/>
<comment type="cofactor">
    <cofactor evidence="2">
        <name>Mg(2+)</name>
        <dbReference type="ChEBI" id="CHEBI:18420"/>
    </cofactor>
</comment>
<organism evidence="3 4">
    <name type="scientific">Solimonas aquatica</name>
    <dbReference type="NCBI Taxonomy" id="489703"/>
    <lineage>
        <taxon>Bacteria</taxon>
        <taxon>Pseudomonadati</taxon>
        <taxon>Pseudomonadota</taxon>
        <taxon>Gammaproteobacteria</taxon>
        <taxon>Nevskiales</taxon>
        <taxon>Nevskiaceae</taxon>
        <taxon>Solimonas</taxon>
    </lineage>
</organism>
<dbReference type="AlphaFoldDB" id="A0A1H9KEK3"/>
<dbReference type="GO" id="GO:0005992">
    <property type="term" value="P:trehalose biosynthetic process"/>
    <property type="evidence" value="ECO:0007669"/>
    <property type="project" value="UniProtKB-UniPathway"/>
</dbReference>
<dbReference type="InterPro" id="IPR023214">
    <property type="entry name" value="HAD_sf"/>
</dbReference>
<reference evidence="3 4" key="1">
    <citation type="submission" date="2016-10" db="EMBL/GenBank/DDBJ databases">
        <authorList>
            <person name="de Groot N.N."/>
        </authorList>
    </citation>
    <scope>NUCLEOTIDE SEQUENCE [LARGE SCALE GENOMIC DNA]</scope>
    <source>
        <strain evidence="3 4">DSM 25927</strain>
    </source>
</reference>
<evidence type="ECO:0000256" key="1">
    <source>
        <dbReference type="ARBA" id="ARBA00022801"/>
    </source>
</evidence>